<dbReference type="SMART" id="SM00228">
    <property type="entry name" value="PDZ"/>
    <property type="match status" value="2"/>
</dbReference>
<keyword evidence="4" id="KW-0677">Repeat</keyword>
<dbReference type="InterPro" id="IPR011782">
    <property type="entry name" value="Pept_S1C_Do"/>
</dbReference>
<protein>
    <submittedName>
        <fullName evidence="11">Do family serine endopeptidase</fullName>
    </submittedName>
</protein>
<keyword evidence="5" id="KW-0378">Hydrolase</keyword>
<dbReference type="InterPro" id="IPR036034">
    <property type="entry name" value="PDZ_sf"/>
</dbReference>
<dbReference type="Pfam" id="PF13180">
    <property type="entry name" value="PDZ_2"/>
    <property type="match status" value="1"/>
</dbReference>
<feature type="active site" description="Charge relay system" evidence="7">
    <location>
        <position position="210"/>
    </location>
</feature>
<evidence type="ECO:0000256" key="9">
    <source>
        <dbReference type="SAM" id="SignalP"/>
    </source>
</evidence>
<feature type="active site" description="Charge relay system" evidence="7">
    <location>
        <position position="107"/>
    </location>
</feature>
<feature type="chain" id="PRO_5039494694" evidence="9">
    <location>
        <begin position="25"/>
        <end position="446"/>
    </location>
</feature>
<evidence type="ECO:0000256" key="4">
    <source>
        <dbReference type="ARBA" id="ARBA00022737"/>
    </source>
</evidence>
<dbReference type="PRINTS" id="PR00834">
    <property type="entry name" value="PROTEASES2C"/>
</dbReference>
<dbReference type="InterPro" id="IPR001940">
    <property type="entry name" value="Peptidase_S1C"/>
</dbReference>
<dbReference type="PANTHER" id="PTHR22939:SF129">
    <property type="entry name" value="SERINE PROTEASE HTRA2, MITOCHONDRIAL"/>
    <property type="match status" value="1"/>
</dbReference>
<dbReference type="KEGG" id="blep:AL038_17275"/>
<organism evidence="11 12">
    <name type="scientific">Beggiatoa leptomitoformis</name>
    <dbReference type="NCBI Taxonomy" id="288004"/>
    <lineage>
        <taxon>Bacteria</taxon>
        <taxon>Pseudomonadati</taxon>
        <taxon>Pseudomonadota</taxon>
        <taxon>Gammaproteobacteria</taxon>
        <taxon>Thiotrichales</taxon>
        <taxon>Thiotrichaceae</taxon>
        <taxon>Beggiatoa</taxon>
    </lineage>
</organism>
<keyword evidence="6" id="KW-0720">Serine protease</keyword>
<dbReference type="FunFam" id="2.40.10.10:FF:000001">
    <property type="entry name" value="Periplasmic serine protease DegS"/>
    <property type="match status" value="1"/>
</dbReference>
<feature type="binding site" evidence="8">
    <location>
        <begin position="208"/>
        <end position="210"/>
    </location>
    <ligand>
        <name>substrate</name>
    </ligand>
</feature>
<evidence type="ECO:0000256" key="8">
    <source>
        <dbReference type="PIRSR" id="PIRSR611782-2"/>
    </source>
</evidence>
<dbReference type="EMBL" id="CP018889">
    <property type="protein sequence ID" value="AUI70554.1"/>
    <property type="molecule type" value="Genomic_DNA"/>
</dbReference>
<sequence>MSTHKIQYVISLVFLFCTTSTSFAYLPASVDGQPVPSLAPMLEQITPAVVNISTQGRERIQENPLFNDPFFRHFFEMPEQPREKRNQSLGSGVVINAHKGYVVTNNHVIDKAEEISVTLRDGRQLTAQLLGTDPQTDLALLKILPENLVAIPFANSDSVRVGDFVVAIGNPFGLGQTVTSGIVSALGRSIGIEDYEDFIQTDASINPGNSGGALVNLRGELIGINTAILAPGGNGGNVGIGFAIPTNMINQIVQHLIEYGEVQRGTLGIRIQDITPDLAQAFGLKENKGAAIVGVDKGSAAEKSGIQMGDVVVSLNNKAVSNSAELRNRLGLLRIQEPLTVTVIRNGKPLTINAKIDGSATVNAETINVYLEGMRLKDSPQGIVVNEVARRSSAWQLGFRKNDVIIGVSRRAVKNIADLQSLLTSNIDSFSVQINRQNDIFNILIR</sequence>
<reference evidence="12" key="1">
    <citation type="submission" date="2016-12" db="EMBL/GenBank/DDBJ databases">
        <title>Complete Genome Sequence of Beggiatoa leptomitiformis D-401.</title>
        <authorList>
            <person name="Fomenkov A."/>
            <person name="Vincze T."/>
            <person name="Grabovich M."/>
            <person name="Anton B.P."/>
            <person name="Dubinina G."/>
            <person name="Orlova M."/>
            <person name="Belousova E."/>
            <person name="Roberts R.J."/>
        </authorList>
    </citation>
    <scope>NUCLEOTIDE SEQUENCE [LARGE SCALE GENOMIC DNA]</scope>
    <source>
        <strain evidence="12">D-401</strain>
    </source>
</reference>
<dbReference type="Gene3D" id="2.40.10.120">
    <property type="match status" value="1"/>
</dbReference>
<dbReference type="Proteomes" id="UP000234271">
    <property type="component" value="Chromosome"/>
</dbReference>
<evidence type="ECO:0000256" key="5">
    <source>
        <dbReference type="ARBA" id="ARBA00022801"/>
    </source>
</evidence>
<evidence type="ECO:0000313" key="12">
    <source>
        <dbReference type="Proteomes" id="UP000234271"/>
    </source>
</evidence>
<dbReference type="GO" id="GO:0042597">
    <property type="term" value="C:periplasmic space"/>
    <property type="evidence" value="ECO:0007669"/>
    <property type="project" value="TreeGrafter"/>
</dbReference>
<feature type="signal peptide" evidence="9">
    <location>
        <begin position="1"/>
        <end position="24"/>
    </location>
</feature>
<dbReference type="InterPro" id="IPR001478">
    <property type="entry name" value="PDZ"/>
</dbReference>
<dbReference type="SUPFAM" id="SSF50156">
    <property type="entry name" value="PDZ domain-like"/>
    <property type="match status" value="2"/>
</dbReference>
<dbReference type="OrthoDB" id="9758917at2"/>
<dbReference type="GO" id="GO:0004252">
    <property type="term" value="F:serine-type endopeptidase activity"/>
    <property type="evidence" value="ECO:0007669"/>
    <property type="project" value="InterPro"/>
</dbReference>
<keyword evidence="12" id="KW-1185">Reference proteome</keyword>
<dbReference type="SUPFAM" id="SSF50494">
    <property type="entry name" value="Trypsin-like serine proteases"/>
    <property type="match status" value="1"/>
</dbReference>
<dbReference type="CDD" id="cd10839">
    <property type="entry name" value="cpPDZ1_DegP-like"/>
    <property type="match status" value="1"/>
</dbReference>
<dbReference type="InterPro" id="IPR009003">
    <property type="entry name" value="Peptidase_S1_PA"/>
</dbReference>
<evidence type="ECO:0000259" key="10">
    <source>
        <dbReference type="PROSITE" id="PS50106"/>
    </source>
</evidence>
<dbReference type="AlphaFoldDB" id="A0A2N9YJ91"/>
<feature type="binding site" evidence="8">
    <location>
        <position position="137"/>
    </location>
    <ligand>
        <name>substrate</name>
    </ligand>
</feature>
<evidence type="ECO:0000256" key="7">
    <source>
        <dbReference type="PIRSR" id="PIRSR611782-1"/>
    </source>
</evidence>
<dbReference type="STRING" id="288004.AL038_17275"/>
<evidence type="ECO:0000313" key="11">
    <source>
        <dbReference type="EMBL" id="AUI70554.1"/>
    </source>
</evidence>
<evidence type="ECO:0000256" key="3">
    <source>
        <dbReference type="ARBA" id="ARBA00022729"/>
    </source>
</evidence>
<keyword evidence="2" id="KW-0645">Protease</keyword>
<dbReference type="Gene3D" id="2.30.42.10">
    <property type="match status" value="2"/>
</dbReference>
<feature type="domain" description="PDZ" evidence="10">
    <location>
        <begin position="256"/>
        <end position="347"/>
    </location>
</feature>
<feature type="active site" description="Charge relay system" evidence="7">
    <location>
        <position position="137"/>
    </location>
</feature>
<evidence type="ECO:0000256" key="1">
    <source>
        <dbReference type="ARBA" id="ARBA00010541"/>
    </source>
</evidence>
<gene>
    <name evidence="11" type="ORF">BLE401_06950</name>
</gene>
<accession>A0A2N9YJ91</accession>
<evidence type="ECO:0000256" key="2">
    <source>
        <dbReference type="ARBA" id="ARBA00022670"/>
    </source>
</evidence>
<comment type="similarity">
    <text evidence="1">Belongs to the peptidase S1C family.</text>
</comment>
<dbReference type="Pfam" id="PF13365">
    <property type="entry name" value="Trypsin_2"/>
    <property type="match status" value="1"/>
</dbReference>
<dbReference type="NCBIfam" id="TIGR02037">
    <property type="entry name" value="degP_htrA_DO"/>
    <property type="match status" value="1"/>
</dbReference>
<dbReference type="PROSITE" id="PS50106">
    <property type="entry name" value="PDZ"/>
    <property type="match status" value="1"/>
</dbReference>
<dbReference type="GO" id="GO:0006515">
    <property type="term" value="P:protein quality control for misfolded or incompletely synthesized proteins"/>
    <property type="evidence" value="ECO:0007669"/>
    <property type="project" value="TreeGrafter"/>
</dbReference>
<name>A0A2N9YJ91_9GAMM</name>
<keyword evidence="3 9" id="KW-0732">Signal</keyword>
<evidence type="ECO:0000256" key="6">
    <source>
        <dbReference type="ARBA" id="ARBA00022825"/>
    </source>
</evidence>
<feature type="binding site" evidence="8">
    <location>
        <begin position="226"/>
        <end position="230"/>
    </location>
    <ligand>
        <name>substrate</name>
    </ligand>
</feature>
<feature type="binding site" evidence="8">
    <location>
        <position position="107"/>
    </location>
    <ligand>
        <name>substrate</name>
    </ligand>
</feature>
<dbReference type="PANTHER" id="PTHR22939">
    <property type="entry name" value="SERINE PROTEASE FAMILY S1C HTRA-RELATED"/>
    <property type="match status" value="1"/>
</dbReference>
<dbReference type="RefSeq" id="WP_062155606.1">
    <property type="nucleotide sequence ID" value="NZ_CP012373.2"/>
</dbReference>
<proteinExistence type="inferred from homology"/>